<evidence type="ECO:0000313" key="3">
    <source>
        <dbReference type="Proteomes" id="UP000653308"/>
    </source>
</evidence>
<keyword evidence="3" id="KW-1185">Reference proteome</keyword>
<organism evidence="2 3">
    <name type="scientific">Streptomyces djakartensis</name>
    <dbReference type="NCBI Taxonomy" id="68193"/>
    <lineage>
        <taxon>Bacteria</taxon>
        <taxon>Bacillati</taxon>
        <taxon>Actinomycetota</taxon>
        <taxon>Actinomycetes</taxon>
        <taxon>Kitasatosporales</taxon>
        <taxon>Streptomycetaceae</taxon>
        <taxon>Streptomyces</taxon>
    </lineage>
</organism>
<feature type="region of interest" description="Disordered" evidence="1">
    <location>
        <begin position="1"/>
        <end position="40"/>
    </location>
</feature>
<dbReference type="Proteomes" id="UP000653308">
    <property type="component" value="Unassembled WGS sequence"/>
</dbReference>
<proteinExistence type="predicted"/>
<evidence type="ECO:0000313" key="2">
    <source>
        <dbReference type="EMBL" id="GGY35261.1"/>
    </source>
</evidence>
<evidence type="ECO:0000256" key="1">
    <source>
        <dbReference type="SAM" id="MobiDB-lite"/>
    </source>
</evidence>
<protein>
    <submittedName>
        <fullName evidence="2">Uncharacterized protein</fullName>
    </submittedName>
</protein>
<sequence length="64" mass="6972">MSTHVRDANRNGFPHRQDPVTGGRDAAAPVPGRGSSADRRIALPARIRREGWGPHLAETLDFTV</sequence>
<reference evidence="3" key="1">
    <citation type="journal article" date="2019" name="Int. J. Syst. Evol. Microbiol.">
        <title>The Global Catalogue of Microorganisms (GCM) 10K type strain sequencing project: providing services to taxonomists for standard genome sequencing and annotation.</title>
        <authorList>
            <consortium name="The Broad Institute Genomics Platform"/>
            <consortium name="The Broad Institute Genome Sequencing Center for Infectious Disease"/>
            <person name="Wu L."/>
            <person name="Ma J."/>
        </authorList>
    </citation>
    <scope>NUCLEOTIDE SEQUENCE [LARGE SCALE GENOMIC DNA]</scope>
    <source>
        <strain evidence="3">JCM 4957</strain>
    </source>
</reference>
<name>A0ABQ3A7E6_9ACTN</name>
<comment type="caution">
    <text evidence="2">The sequence shown here is derived from an EMBL/GenBank/DDBJ whole genome shotgun (WGS) entry which is preliminary data.</text>
</comment>
<gene>
    <name evidence="2" type="ORF">GCM10010384_47910</name>
</gene>
<dbReference type="EMBL" id="BMWE01000014">
    <property type="protein sequence ID" value="GGY35261.1"/>
    <property type="molecule type" value="Genomic_DNA"/>
</dbReference>
<accession>A0ABQ3A7E6</accession>